<feature type="compositionally biased region" description="Low complexity" evidence="1">
    <location>
        <begin position="1"/>
        <end position="16"/>
    </location>
</feature>
<dbReference type="Pfam" id="PF22942">
    <property type="entry name" value="DUF7025"/>
    <property type="match status" value="1"/>
</dbReference>
<protein>
    <submittedName>
        <fullName evidence="3">P-loop containing nucleoside triphosphate hydrolase protein</fullName>
    </submittedName>
</protein>
<feature type="region of interest" description="Disordered" evidence="1">
    <location>
        <begin position="1"/>
        <end position="26"/>
    </location>
</feature>
<dbReference type="PANTHER" id="PTHR46411:SF3">
    <property type="entry name" value="AAA+ ATPASE DOMAIN-CONTAINING PROTEIN"/>
    <property type="match status" value="1"/>
</dbReference>
<dbReference type="InterPro" id="IPR003959">
    <property type="entry name" value="ATPase_AAA_core"/>
</dbReference>
<evidence type="ECO:0000259" key="2">
    <source>
        <dbReference type="SMART" id="SM00382"/>
    </source>
</evidence>
<dbReference type="Proteomes" id="UP000256964">
    <property type="component" value="Unassembled WGS sequence"/>
</dbReference>
<evidence type="ECO:0000313" key="3">
    <source>
        <dbReference type="EMBL" id="RDX50252.1"/>
    </source>
</evidence>
<reference evidence="3 4" key="1">
    <citation type="journal article" date="2018" name="Biotechnol. Biofuels">
        <title>Integrative visual omics of the white-rot fungus Polyporus brumalis exposes the biotechnological potential of its oxidative enzymes for delignifying raw plant biomass.</title>
        <authorList>
            <person name="Miyauchi S."/>
            <person name="Rancon A."/>
            <person name="Drula E."/>
            <person name="Hage H."/>
            <person name="Chaduli D."/>
            <person name="Favel A."/>
            <person name="Grisel S."/>
            <person name="Henrissat B."/>
            <person name="Herpoel-Gimbert I."/>
            <person name="Ruiz-Duenas F.J."/>
            <person name="Chevret D."/>
            <person name="Hainaut M."/>
            <person name="Lin J."/>
            <person name="Wang M."/>
            <person name="Pangilinan J."/>
            <person name="Lipzen A."/>
            <person name="Lesage-Meessen L."/>
            <person name="Navarro D."/>
            <person name="Riley R."/>
            <person name="Grigoriev I.V."/>
            <person name="Zhou S."/>
            <person name="Raouche S."/>
            <person name="Rosso M.N."/>
        </authorList>
    </citation>
    <scope>NUCLEOTIDE SEQUENCE [LARGE SCALE GENOMIC DNA]</scope>
    <source>
        <strain evidence="3 4">BRFM 1820</strain>
    </source>
</reference>
<sequence>MASSSGSASSSSSVSPTPSPSPPTMVEEFPSLELAIKYVDSEYNEEKDVWDYKDTSNSHAPAELVEPVGTNIEDEDSDWSKFCLVVVRQYSREEKHKRRISFEVIIKSPYLLTACQDVMQQVRGISWVSEPVALDPKLLISFFPNLEEYEQNLVSRSRTEEEERVLSSLRVLLDWLRRNYRQTLARISSLVSHGEITFDLLYAILLPGTIIVRRCPITHETRALRLIKSEKFVNLCGQQYYGLDCDGLEEMVNEDEDADNSIGWSDEDLAACSGARFGFVETRALISYFSGVERINTLSAFPIQYHPDAEGLTALLLARARKWASLSGIHHMHCQGTASRREWIDDKQKLSKYSVTSRIMVDKANFSRSDPDYDLPTPEHALPRRLGAQALSDAELLLTSPIVYGFSLSDKRWLEYNVNHITPIDWNDEAFSGLVLTPERKTLLRSLIEAHGRLSSSGEGAFDDFVHGKGQGLVINLFGPPGVGKTLSAEATSEHLHRPLYIVGSGDLGTYARELDRALEKAFNLAASWNAVLLIDEADVFLEQRSLHDMDRNAMVAVFLRHIEYYRGILFLTTNRVKTFDEAFLSRIHVALHFSDLTESTKAQIWRSFLAKAGIPQEEVSDALIEELAAREINGRQIKNACRTATSLALSQGERMRYEHLEEALDAMEDFLQEFASVQK</sequence>
<dbReference type="GO" id="GO:0005524">
    <property type="term" value="F:ATP binding"/>
    <property type="evidence" value="ECO:0007669"/>
    <property type="project" value="InterPro"/>
</dbReference>
<dbReference type="SMART" id="SM00382">
    <property type="entry name" value="AAA"/>
    <property type="match status" value="1"/>
</dbReference>
<dbReference type="SUPFAM" id="SSF52540">
    <property type="entry name" value="P-loop containing nucleoside triphosphate hydrolases"/>
    <property type="match status" value="1"/>
</dbReference>
<dbReference type="InterPro" id="IPR054289">
    <property type="entry name" value="DUF7025"/>
</dbReference>
<dbReference type="InterPro" id="IPR027417">
    <property type="entry name" value="P-loop_NTPase"/>
</dbReference>
<evidence type="ECO:0000256" key="1">
    <source>
        <dbReference type="SAM" id="MobiDB-lite"/>
    </source>
</evidence>
<name>A0A371DCQ9_9APHY</name>
<dbReference type="InterPro" id="IPR003593">
    <property type="entry name" value="AAA+_ATPase"/>
</dbReference>
<dbReference type="CDD" id="cd19481">
    <property type="entry name" value="RecA-like_protease"/>
    <property type="match status" value="1"/>
</dbReference>
<dbReference type="AlphaFoldDB" id="A0A371DCQ9"/>
<accession>A0A371DCQ9</accession>
<gene>
    <name evidence="3" type="ORF">OH76DRAFT_1402713</name>
</gene>
<keyword evidence="4" id="KW-1185">Reference proteome</keyword>
<dbReference type="OrthoDB" id="10042665at2759"/>
<evidence type="ECO:0000313" key="4">
    <source>
        <dbReference type="Proteomes" id="UP000256964"/>
    </source>
</evidence>
<feature type="domain" description="AAA+ ATPase" evidence="2">
    <location>
        <begin position="471"/>
        <end position="596"/>
    </location>
</feature>
<dbReference type="GO" id="GO:0016887">
    <property type="term" value="F:ATP hydrolysis activity"/>
    <property type="evidence" value="ECO:0007669"/>
    <property type="project" value="InterPro"/>
</dbReference>
<dbReference type="Gene3D" id="3.40.50.300">
    <property type="entry name" value="P-loop containing nucleotide triphosphate hydrolases"/>
    <property type="match status" value="1"/>
</dbReference>
<dbReference type="PANTHER" id="PTHR46411">
    <property type="entry name" value="FAMILY ATPASE, PUTATIVE-RELATED"/>
    <property type="match status" value="1"/>
</dbReference>
<organism evidence="3 4">
    <name type="scientific">Lentinus brumalis</name>
    <dbReference type="NCBI Taxonomy" id="2498619"/>
    <lineage>
        <taxon>Eukaryota</taxon>
        <taxon>Fungi</taxon>
        <taxon>Dikarya</taxon>
        <taxon>Basidiomycota</taxon>
        <taxon>Agaricomycotina</taxon>
        <taxon>Agaricomycetes</taxon>
        <taxon>Polyporales</taxon>
        <taxon>Polyporaceae</taxon>
        <taxon>Lentinus</taxon>
    </lineage>
</organism>
<proteinExistence type="predicted"/>
<dbReference type="EMBL" id="KZ857400">
    <property type="protein sequence ID" value="RDX50252.1"/>
    <property type="molecule type" value="Genomic_DNA"/>
</dbReference>
<dbReference type="Pfam" id="PF00004">
    <property type="entry name" value="AAA"/>
    <property type="match status" value="1"/>
</dbReference>
<keyword evidence="3" id="KW-0378">Hydrolase</keyword>
<dbReference type="STRING" id="139420.A0A371DCQ9"/>